<organism evidence="1 2">
    <name type="scientific">Planktotalea frisia</name>
    <dbReference type="NCBI Taxonomy" id="696762"/>
    <lineage>
        <taxon>Bacteria</taxon>
        <taxon>Pseudomonadati</taxon>
        <taxon>Pseudomonadota</taxon>
        <taxon>Alphaproteobacteria</taxon>
        <taxon>Rhodobacterales</taxon>
        <taxon>Paracoccaceae</taxon>
        <taxon>Planktotalea</taxon>
    </lineage>
</organism>
<reference evidence="1 2" key="1">
    <citation type="submission" date="2016-10" db="EMBL/GenBank/DDBJ databases">
        <title>Genome sequence of Planktotalea frisia SH6-1.</title>
        <authorList>
            <person name="Poehlein A."/>
            <person name="Bakenhus I."/>
            <person name="Voget S."/>
            <person name="Brinkhoff T."/>
            <person name="Simon M."/>
        </authorList>
    </citation>
    <scope>NUCLEOTIDE SEQUENCE [LARGE SCALE GENOMIC DNA]</scope>
    <source>
        <strain evidence="1 2">SH6-1</strain>
    </source>
</reference>
<comment type="caution">
    <text evidence="1">The sequence shown here is derived from an EMBL/GenBank/DDBJ whole genome shotgun (WGS) entry which is preliminary data.</text>
</comment>
<dbReference type="AlphaFoldDB" id="A0A1L9P246"/>
<protein>
    <submittedName>
        <fullName evidence="1">Uncharacterized protein</fullName>
    </submittedName>
</protein>
<accession>A0A1L9P246</accession>
<gene>
    <name evidence="1" type="ORF">PFRI_02780</name>
</gene>
<keyword evidence="2" id="KW-1185">Reference proteome</keyword>
<dbReference type="RefSeq" id="WP_072628981.1">
    <property type="nucleotide sequence ID" value="NZ_MLCB01000021.1"/>
</dbReference>
<evidence type="ECO:0000313" key="2">
    <source>
        <dbReference type="Proteomes" id="UP000184514"/>
    </source>
</evidence>
<name>A0A1L9P246_9RHOB</name>
<dbReference type="Proteomes" id="UP000184514">
    <property type="component" value="Unassembled WGS sequence"/>
</dbReference>
<proteinExistence type="predicted"/>
<sequence>MNRFVKPRHAHILAITRLILPFLILCLFCVSACTRLTDVIAYETSIERIALGDETVPYYENKALTNAHIGAELKSSGFTSFLWLHPSAGVTE</sequence>
<dbReference type="EMBL" id="MLCB01000021">
    <property type="protein sequence ID" value="OJI95484.1"/>
    <property type="molecule type" value="Genomic_DNA"/>
</dbReference>
<evidence type="ECO:0000313" key="1">
    <source>
        <dbReference type="EMBL" id="OJI95484.1"/>
    </source>
</evidence>